<dbReference type="InterPro" id="IPR000719">
    <property type="entry name" value="Prot_kinase_dom"/>
</dbReference>
<feature type="region of interest" description="Disordered" evidence="2">
    <location>
        <begin position="130"/>
        <end position="171"/>
    </location>
</feature>
<dbReference type="PROSITE" id="PS50011">
    <property type="entry name" value="PROTEIN_KINASE_DOM"/>
    <property type="match status" value="1"/>
</dbReference>
<gene>
    <name evidence="4" type="ORF">TELCIR_15435</name>
</gene>
<dbReference type="PROSITE" id="PS00107">
    <property type="entry name" value="PROTEIN_KINASE_ATP"/>
    <property type="match status" value="1"/>
</dbReference>
<evidence type="ECO:0000256" key="1">
    <source>
        <dbReference type="PROSITE-ProRule" id="PRU10141"/>
    </source>
</evidence>
<organism evidence="4 5">
    <name type="scientific">Teladorsagia circumcincta</name>
    <name type="common">Brown stomach worm</name>
    <name type="synonym">Ostertagia circumcincta</name>
    <dbReference type="NCBI Taxonomy" id="45464"/>
    <lineage>
        <taxon>Eukaryota</taxon>
        <taxon>Metazoa</taxon>
        <taxon>Ecdysozoa</taxon>
        <taxon>Nematoda</taxon>
        <taxon>Chromadorea</taxon>
        <taxon>Rhabditida</taxon>
        <taxon>Rhabditina</taxon>
        <taxon>Rhabditomorpha</taxon>
        <taxon>Strongyloidea</taxon>
        <taxon>Trichostrongylidae</taxon>
        <taxon>Teladorsagia</taxon>
    </lineage>
</organism>
<accession>A0A2G9TYD6</accession>
<dbReference type="GO" id="GO:0004672">
    <property type="term" value="F:protein kinase activity"/>
    <property type="evidence" value="ECO:0007669"/>
    <property type="project" value="InterPro"/>
</dbReference>
<keyword evidence="1" id="KW-0067">ATP-binding</keyword>
<feature type="compositionally biased region" description="Basic and acidic residues" evidence="2">
    <location>
        <begin position="130"/>
        <end position="155"/>
    </location>
</feature>
<dbReference type="AlphaFoldDB" id="A0A2G9TYD6"/>
<evidence type="ECO:0000256" key="2">
    <source>
        <dbReference type="SAM" id="MobiDB-lite"/>
    </source>
</evidence>
<keyword evidence="1" id="KW-0547">Nucleotide-binding</keyword>
<reference evidence="4 5" key="1">
    <citation type="submission" date="2015-09" db="EMBL/GenBank/DDBJ databases">
        <title>Draft genome of the parasitic nematode Teladorsagia circumcincta isolate WARC Sus (inbred).</title>
        <authorList>
            <person name="Mitreva M."/>
        </authorList>
    </citation>
    <scope>NUCLEOTIDE SEQUENCE [LARGE SCALE GENOMIC DNA]</scope>
    <source>
        <strain evidence="4 5">S</strain>
    </source>
</reference>
<feature type="non-terminal residue" evidence="4">
    <location>
        <position position="346"/>
    </location>
</feature>
<evidence type="ECO:0000259" key="3">
    <source>
        <dbReference type="PROSITE" id="PS50011"/>
    </source>
</evidence>
<feature type="compositionally biased region" description="Low complexity" evidence="2">
    <location>
        <begin position="156"/>
        <end position="169"/>
    </location>
</feature>
<feature type="domain" description="Protein kinase" evidence="3">
    <location>
        <begin position="297"/>
        <end position="346"/>
    </location>
</feature>
<evidence type="ECO:0000313" key="4">
    <source>
        <dbReference type="EMBL" id="PIO62984.1"/>
    </source>
</evidence>
<name>A0A2G9TYD6_TELCI</name>
<proteinExistence type="predicted"/>
<evidence type="ECO:0000313" key="5">
    <source>
        <dbReference type="Proteomes" id="UP000230423"/>
    </source>
</evidence>
<dbReference type="Gene3D" id="3.30.200.20">
    <property type="entry name" value="Phosphorylase Kinase, domain 1"/>
    <property type="match status" value="1"/>
</dbReference>
<feature type="binding site" evidence="1">
    <location>
        <position position="326"/>
    </location>
    <ligand>
        <name>ATP</name>
        <dbReference type="ChEBI" id="CHEBI:30616"/>
    </ligand>
</feature>
<dbReference type="InterPro" id="IPR011009">
    <property type="entry name" value="Kinase-like_dom_sf"/>
</dbReference>
<dbReference type="GO" id="GO:0005524">
    <property type="term" value="F:ATP binding"/>
    <property type="evidence" value="ECO:0007669"/>
    <property type="project" value="UniProtKB-UniRule"/>
</dbReference>
<dbReference type="SUPFAM" id="SSF56112">
    <property type="entry name" value="Protein kinase-like (PK-like)"/>
    <property type="match status" value="1"/>
</dbReference>
<dbReference type="EMBL" id="KZ351423">
    <property type="protein sequence ID" value="PIO62984.1"/>
    <property type="molecule type" value="Genomic_DNA"/>
</dbReference>
<dbReference type="Proteomes" id="UP000230423">
    <property type="component" value="Unassembled WGS sequence"/>
</dbReference>
<sequence length="346" mass="38160">MDGAHRQGPLTGGHCALTLIGAKAREIGEGVKLYYNGEGTKRNGVAITVAGLLKDHVSAVNRVSDRIMAVSIDTKNGYWTILSVYAPQAGCPESEKDESISALAMPSDRFQKGTTSPYQAEIKGQKCHMNDKNEKTCQDSKASHPNSFKHEESESSNKNMNKGMKNASNGSTRFDTAEANCCEGSYMCSAAPLRPGNSTPDDNCQMQSTTMLLDSPLPTQTTFLCDSPVRAEKYQAKFSTTRMTRIPRRRSSGIYPPGFRVMRPRLVTGTSKPPDYIEKSSSIYCYSKEKTYFEQCFKIVRQLGKGAFGEALEVESLEDGKRSAIKRALHTFESSGDRRQKLREAI</sequence>
<protein>
    <recommendedName>
        <fullName evidence="3">Protein kinase domain-containing protein</fullName>
    </recommendedName>
</protein>
<dbReference type="OrthoDB" id="760868at2759"/>
<keyword evidence="5" id="KW-1185">Reference proteome</keyword>
<dbReference type="InterPro" id="IPR017441">
    <property type="entry name" value="Protein_kinase_ATP_BS"/>
</dbReference>